<dbReference type="SUPFAM" id="SSF56672">
    <property type="entry name" value="DNA/RNA polymerases"/>
    <property type="match status" value="1"/>
</dbReference>
<dbReference type="InterPro" id="IPR050951">
    <property type="entry name" value="Retrovirus_Pol_polyprotein"/>
</dbReference>
<reference evidence="9" key="1">
    <citation type="journal article" date="2014" name="Nat. Commun.">
        <title>The emerging biofuel crop Camelina sativa retains a highly undifferentiated hexaploid genome structure.</title>
        <authorList>
            <person name="Kagale S."/>
            <person name="Koh C."/>
            <person name="Nixon J."/>
            <person name="Bollina V."/>
            <person name="Clarke W.E."/>
            <person name="Tuteja R."/>
            <person name="Spillane C."/>
            <person name="Robinson S.J."/>
            <person name="Links M.G."/>
            <person name="Clarke C."/>
            <person name="Higgins E.E."/>
            <person name="Huebert T."/>
            <person name="Sharpe A.G."/>
            <person name="Parkin I.A."/>
        </authorList>
    </citation>
    <scope>NUCLEOTIDE SEQUENCE [LARGE SCALE GENOMIC DNA]</scope>
    <source>
        <strain evidence="9">cv. DH55</strain>
    </source>
</reference>
<dbReference type="Pfam" id="PF17919">
    <property type="entry name" value="RT_RNaseH_2"/>
    <property type="match status" value="1"/>
</dbReference>
<evidence type="ECO:0000313" key="10">
    <source>
        <dbReference type="RefSeq" id="XP_019101930.1"/>
    </source>
</evidence>
<reference evidence="10" key="2">
    <citation type="submission" date="2025-08" db="UniProtKB">
        <authorList>
            <consortium name="RefSeq"/>
        </authorList>
    </citation>
    <scope>IDENTIFICATION</scope>
    <source>
        <tissue evidence="10">Leaf</tissue>
    </source>
</reference>
<dbReference type="InterPro" id="IPR041588">
    <property type="entry name" value="Integrase_H2C2"/>
</dbReference>
<feature type="domain" description="Reverse transcriptase" evidence="7">
    <location>
        <begin position="550"/>
        <end position="732"/>
    </location>
</feature>
<dbReference type="Gene3D" id="2.40.70.10">
    <property type="entry name" value="Acid Proteases"/>
    <property type="match status" value="1"/>
</dbReference>
<feature type="region of interest" description="Disordered" evidence="6">
    <location>
        <begin position="1"/>
        <end position="23"/>
    </location>
</feature>
<dbReference type="Proteomes" id="UP000694864">
    <property type="component" value="Chromosome 6"/>
</dbReference>
<dbReference type="InterPro" id="IPR043128">
    <property type="entry name" value="Rev_trsase/Diguanyl_cyclase"/>
</dbReference>
<dbReference type="Gene3D" id="3.30.70.270">
    <property type="match status" value="1"/>
</dbReference>
<dbReference type="CDD" id="cd01647">
    <property type="entry name" value="RT_LTR"/>
    <property type="match status" value="1"/>
</dbReference>
<dbReference type="GeneID" id="109133354"/>
<dbReference type="Gene3D" id="3.30.420.10">
    <property type="entry name" value="Ribonuclease H-like superfamily/Ribonuclease H"/>
    <property type="match status" value="1"/>
</dbReference>
<dbReference type="SUPFAM" id="SSF53098">
    <property type="entry name" value="Ribonuclease H-like"/>
    <property type="match status" value="1"/>
</dbReference>
<feature type="domain" description="Integrase catalytic" evidence="8">
    <location>
        <begin position="950"/>
        <end position="1042"/>
    </location>
</feature>
<evidence type="ECO:0000256" key="5">
    <source>
        <dbReference type="ARBA" id="ARBA00023268"/>
    </source>
</evidence>
<keyword evidence="4" id="KW-0255">Endonuclease</keyword>
<feature type="region of interest" description="Disordered" evidence="6">
    <location>
        <begin position="91"/>
        <end position="119"/>
    </location>
</feature>
<feature type="compositionally biased region" description="Basic and acidic residues" evidence="6">
    <location>
        <begin position="309"/>
        <end position="319"/>
    </location>
</feature>
<protein>
    <submittedName>
        <fullName evidence="10">Uncharacterized protein LOC109133354</fullName>
    </submittedName>
</protein>
<dbReference type="PANTHER" id="PTHR37984:SF5">
    <property type="entry name" value="PROTEIN NYNRIN-LIKE"/>
    <property type="match status" value="1"/>
</dbReference>
<dbReference type="InterPro" id="IPR043502">
    <property type="entry name" value="DNA/RNA_pol_sf"/>
</dbReference>
<evidence type="ECO:0000256" key="1">
    <source>
        <dbReference type="ARBA" id="ARBA00022679"/>
    </source>
</evidence>
<dbReference type="Gene3D" id="3.10.10.10">
    <property type="entry name" value="HIV Type 1 Reverse Transcriptase, subunit A, domain 1"/>
    <property type="match status" value="1"/>
</dbReference>
<dbReference type="InterPro" id="IPR000477">
    <property type="entry name" value="RT_dom"/>
</dbReference>
<dbReference type="CDD" id="cd09274">
    <property type="entry name" value="RNase_HI_RT_Ty3"/>
    <property type="match status" value="1"/>
</dbReference>
<dbReference type="PANTHER" id="PTHR37984">
    <property type="entry name" value="PROTEIN CBG26694"/>
    <property type="match status" value="1"/>
</dbReference>
<dbReference type="PROSITE" id="PS50994">
    <property type="entry name" value="INTEGRASE"/>
    <property type="match status" value="1"/>
</dbReference>
<evidence type="ECO:0000259" key="7">
    <source>
        <dbReference type="PROSITE" id="PS50878"/>
    </source>
</evidence>
<feature type="compositionally biased region" description="Polar residues" evidence="6">
    <location>
        <begin position="13"/>
        <end position="23"/>
    </location>
</feature>
<gene>
    <name evidence="10" type="primary">LOC109133354</name>
</gene>
<evidence type="ECO:0000256" key="3">
    <source>
        <dbReference type="ARBA" id="ARBA00022722"/>
    </source>
</evidence>
<dbReference type="InterPro" id="IPR012337">
    <property type="entry name" value="RNaseH-like_sf"/>
</dbReference>
<dbReference type="Pfam" id="PF00078">
    <property type="entry name" value="RVT_1"/>
    <property type="match status" value="1"/>
</dbReference>
<feature type="region of interest" description="Disordered" evidence="6">
    <location>
        <begin position="299"/>
        <end position="323"/>
    </location>
</feature>
<dbReference type="InterPro" id="IPR041577">
    <property type="entry name" value="RT_RNaseH_2"/>
</dbReference>
<dbReference type="Pfam" id="PF03732">
    <property type="entry name" value="Retrotrans_gag"/>
    <property type="match status" value="1"/>
</dbReference>
<feature type="compositionally biased region" description="Polar residues" evidence="6">
    <location>
        <begin position="299"/>
        <end position="308"/>
    </location>
</feature>
<keyword evidence="1" id="KW-0808">Transferase</keyword>
<dbReference type="CDD" id="cd00303">
    <property type="entry name" value="retropepsin_like"/>
    <property type="match status" value="1"/>
</dbReference>
<dbReference type="InterPro" id="IPR036397">
    <property type="entry name" value="RNaseH_sf"/>
</dbReference>
<dbReference type="PROSITE" id="PS50878">
    <property type="entry name" value="RT_POL"/>
    <property type="match status" value="1"/>
</dbReference>
<dbReference type="InterPro" id="IPR021109">
    <property type="entry name" value="Peptidase_aspartic_dom_sf"/>
</dbReference>
<sequence>MAPHKPAVESELESNATETSVQPMSLEQRIDNHEKILEFLKVSVEKILWNQTYGVIDSATPGFSSPVPAVQQHTVLSPVIGSASVNREGILPLPPRETQLRPSELHYNTPPPDPRSSMTRGYSEYNKLVELPYYEGSNPDDWLFRVEKCFERNNTPESEWINQAVSHMTGSAVTWWRWVHERLRIRTWKDFCERFKSRFGAGRGQPTLDHLLSITQQGSVEDYRERFEELAVELPHVSDDVLEAAFLKGLKRSIRDQVVRMRPLDMTKLVDGTKLIESQENEKASYHARVAQRHSSTGQFVNESSSFKKTGDYSRDTRKAVTSGEPKITNPCRYCGDRWVPGHRCKQQKLKSLEVEEEEFFKVEDTGDDQEELQEIVTLSGSNVSNFISERVVKELQLPVTSSKRFGVRVAGGQILKGQGKCAGQVLNIQGIQIVGEFRVFDLGTSTDVILGYSWLDTLGDTRINWLNRTLSWKIGVQWVTIVGDPDLSRGQVSINSMERIIKKKGVAYLLELTTLLKNQGQPNKKTDQIDAVNSVVSHYKEVFAMPAQLPPTRNREHAIILRSPVLLVKKRDGGWRFCVDYRELNNATVLDRYPIPVIEELLDELQGATIFSKLDLKSGYHQIWMKSPDVEKTAFRTHQGHYEFFVMPFGLTNAPSTFQCIMNDLFRPYLRKFVLVFFDDILIYSPNLAEHLTHLELVLELMPQHKFVANEKKCSFKLLKKNNFSWTEAATTAFNNLKQAVTTIPVLALPDFKKKFTVETDASGVGIGAVLSQNKRPIAFLSQAFSSTGRTKSVYERELLAIVKVVSKWKHYLTGLNYRIEYKPGVENKVADALSRRPVIEELMQLSLAAPVNLDKEELRVQVQADAELGPIMAKLEQGIAIPDYSLEKGMLLRQGSLVIPRGSPFIPKLLEQFHASKVGGHEGALKTYKRLISEVTWRGMRKDVLQFVTSCQIWSDISLDFVEGLPNSKGFNSVLVVVDRLSKYSHFIGLKHSYTAKTVAEAFIREVVKLHGFPESMVSDRDRIFLSNFWYELFKLQGTN</sequence>
<keyword evidence="3" id="KW-0540">Nuclease</keyword>
<dbReference type="Pfam" id="PF17921">
    <property type="entry name" value="Integrase_H2C2"/>
    <property type="match status" value="1"/>
</dbReference>
<keyword evidence="9" id="KW-1185">Reference proteome</keyword>
<dbReference type="RefSeq" id="XP_019101930.1">
    <property type="nucleotide sequence ID" value="XM_019246385.1"/>
</dbReference>
<dbReference type="Gene3D" id="1.10.340.70">
    <property type="match status" value="1"/>
</dbReference>
<evidence type="ECO:0000256" key="2">
    <source>
        <dbReference type="ARBA" id="ARBA00022695"/>
    </source>
</evidence>
<dbReference type="InterPro" id="IPR001584">
    <property type="entry name" value="Integrase_cat-core"/>
</dbReference>
<evidence type="ECO:0000313" key="9">
    <source>
        <dbReference type="Proteomes" id="UP000694864"/>
    </source>
</evidence>
<evidence type="ECO:0000256" key="6">
    <source>
        <dbReference type="SAM" id="MobiDB-lite"/>
    </source>
</evidence>
<dbReference type="InterPro" id="IPR005162">
    <property type="entry name" value="Retrotrans_gag_dom"/>
</dbReference>
<name>A0ABM1RSE2_CAMSA</name>
<dbReference type="Gene3D" id="3.10.20.370">
    <property type="match status" value="1"/>
</dbReference>
<keyword evidence="5" id="KW-0511">Multifunctional enzyme</keyword>
<organism evidence="9 10">
    <name type="scientific">Camelina sativa</name>
    <name type="common">False flax</name>
    <name type="synonym">Myagrum sativum</name>
    <dbReference type="NCBI Taxonomy" id="90675"/>
    <lineage>
        <taxon>Eukaryota</taxon>
        <taxon>Viridiplantae</taxon>
        <taxon>Streptophyta</taxon>
        <taxon>Embryophyta</taxon>
        <taxon>Tracheophyta</taxon>
        <taxon>Spermatophyta</taxon>
        <taxon>Magnoliopsida</taxon>
        <taxon>eudicotyledons</taxon>
        <taxon>Gunneridae</taxon>
        <taxon>Pentapetalae</taxon>
        <taxon>rosids</taxon>
        <taxon>malvids</taxon>
        <taxon>Brassicales</taxon>
        <taxon>Brassicaceae</taxon>
        <taxon>Camelineae</taxon>
        <taxon>Camelina</taxon>
    </lineage>
</organism>
<keyword evidence="2" id="KW-0548">Nucleotidyltransferase</keyword>
<proteinExistence type="predicted"/>
<evidence type="ECO:0000256" key="4">
    <source>
        <dbReference type="ARBA" id="ARBA00022759"/>
    </source>
</evidence>
<accession>A0ABM1RSE2</accession>
<keyword evidence="4" id="KW-0378">Hydrolase</keyword>
<evidence type="ECO:0000259" key="8">
    <source>
        <dbReference type="PROSITE" id="PS50994"/>
    </source>
</evidence>